<feature type="domain" description="RagB/SusD" evidence="7">
    <location>
        <begin position="350"/>
        <end position="472"/>
    </location>
</feature>
<keyword evidence="10" id="KW-1185">Reference proteome</keyword>
<comment type="caution">
    <text evidence="9">The sequence shown here is derived from an EMBL/GenBank/DDBJ whole genome shotgun (WGS) entry which is preliminary data.</text>
</comment>
<dbReference type="Pfam" id="PF07980">
    <property type="entry name" value="SusD_RagB"/>
    <property type="match status" value="1"/>
</dbReference>
<accession>A0AAJ5BDG0</accession>
<name>A0AAJ5BDG0_MYRPR</name>
<evidence type="ECO:0000256" key="5">
    <source>
        <dbReference type="ARBA" id="ARBA00023237"/>
    </source>
</evidence>
<feature type="chain" id="PRO_5042462604" evidence="6">
    <location>
        <begin position="22"/>
        <end position="507"/>
    </location>
</feature>
<comment type="similarity">
    <text evidence="2">Belongs to the SusD family.</text>
</comment>
<evidence type="ECO:0000256" key="2">
    <source>
        <dbReference type="ARBA" id="ARBA00006275"/>
    </source>
</evidence>
<gene>
    <name evidence="9" type="ORF">SAMN04488089_104110</name>
</gene>
<keyword evidence="3 6" id="KW-0732">Signal</keyword>
<dbReference type="SUPFAM" id="SSF48452">
    <property type="entry name" value="TPR-like"/>
    <property type="match status" value="1"/>
</dbReference>
<comment type="subcellular location">
    <subcellularLocation>
        <location evidence="1">Cell outer membrane</location>
    </subcellularLocation>
</comment>
<evidence type="ECO:0000259" key="7">
    <source>
        <dbReference type="Pfam" id="PF07980"/>
    </source>
</evidence>
<dbReference type="PROSITE" id="PS51257">
    <property type="entry name" value="PROKAR_LIPOPROTEIN"/>
    <property type="match status" value="1"/>
</dbReference>
<dbReference type="Pfam" id="PF14322">
    <property type="entry name" value="SusD-like_3"/>
    <property type="match status" value="1"/>
</dbReference>
<dbReference type="EMBL" id="FOFY01000004">
    <property type="protein sequence ID" value="SEQ57863.1"/>
    <property type="molecule type" value="Genomic_DNA"/>
</dbReference>
<dbReference type="Gene3D" id="1.25.40.390">
    <property type="match status" value="1"/>
</dbReference>
<evidence type="ECO:0000259" key="8">
    <source>
        <dbReference type="Pfam" id="PF14322"/>
    </source>
</evidence>
<reference evidence="9 10" key="1">
    <citation type="submission" date="2016-10" db="EMBL/GenBank/DDBJ databases">
        <authorList>
            <person name="Varghese N."/>
            <person name="Submissions S."/>
        </authorList>
    </citation>
    <scope>NUCLEOTIDE SEQUENCE [LARGE SCALE GENOMIC DNA]</scope>
    <source>
        <strain evidence="10">DSM 19823 / KCTC 23066 / CCTCC M 208030 / D25</strain>
    </source>
</reference>
<keyword evidence="5" id="KW-0998">Cell outer membrane</keyword>
<feature type="domain" description="SusD-like N-terminal" evidence="8">
    <location>
        <begin position="90"/>
        <end position="240"/>
    </location>
</feature>
<dbReference type="RefSeq" id="WP_041894271.1">
    <property type="nucleotide sequence ID" value="NZ_CP010817.1"/>
</dbReference>
<sequence>MKKYLYSSLVLGSLLMLGACSDDFTENSQTDGVSGEVIEQMGVNPELALSMANNIGNSTQLIQRKSGVGSSTGHADFGQKSIEIMMDGMSNDVMYKRYNWFTYSYNYDDRLESYDTSIIYNYFTRVVNTANRAISLVVKSQPTKFQDNPVYARALGIRGYAYLYLIQLYGYDGDGVPTQIVDADGNIVDTFSRASIVDVNKMIERDLLQSYDVLKSIPNAATKEQLNKNIVAGILSRYYLYVENFAEAKRFAELALDGNLTPNSFEVVNNGTFAELNNLDWMWGANIDGGRTTTYASYFSHMDSFNVGYAKPSDTEKSVDRRLYDGMNATDKRKVEWFADGTTRYYSVHWKEVDSNGKPVGKVLPKYLNTKFRDVTAFLGDYSYMRKTEMFFNYMEAAYRLGDEGTALKMLKEYMQSRDDKYAANLSGEELFKEIQKQKRIEFWGEGFGLLDMKRWKVGLERDYEGTNHTLDGGVLNIKYPSAKFTYQFPIHTFNASNGALKQNPVG</sequence>
<dbReference type="InterPro" id="IPR012944">
    <property type="entry name" value="SusD_RagB_dom"/>
</dbReference>
<evidence type="ECO:0000256" key="3">
    <source>
        <dbReference type="ARBA" id="ARBA00022729"/>
    </source>
</evidence>
<dbReference type="GO" id="GO:0009279">
    <property type="term" value="C:cell outer membrane"/>
    <property type="evidence" value="ECO:0007669"/>
    <property type="project" value="UniProtKB-SubCell"/>
</dbReference>
<evidence type="ECO:0000313" key="10">
    <source>
        <dbReference type="Proteomes" id="UP000183496"/>
    </source>
</evidence>
<evidence type="ECO:0000256" key="6">
    <source>
        <dbReference type="SAM" id="SignalP"/>
    </source>
</evidence>
<keyword evidence="4" id="KW-0472">Membrane</keyword>
<dbReference type="Proteomes" id="UP000183496">
    <property type="component" value="Unassembled WGS sequence"/>
</dbReference>
<protein>
    <submittedName>
        <fullName evidence="9">SusD family protein</fullName>
    </submittedName>
</protein>
<dbReference type="InterPro" id="IPR011990">
    <property type="entry name" value="TPR-like_helical_dom_sf"/>
</dbReference>
<organism evidence="9 10">
    <name type="scientific">Myroides profundi</name>
    <dbReference type="NCBI Taxonomy" id="480520"/>
    <lineage>
        <taxon>Bacteria</taxon>
        <taxon>Pseudomonadati</taxon>
        <taxon>Bacteroidota</taxon>
        <taxon>Flavobacteriia</taxon>
        <taxon>Flavobacteriales</taxon>
        <taxon>Flavobacteriaceae</taxon>
        <taxon>Myroides</taxon>
    </lineage>
</organism>
<evidence type="ECO:0000256" key="1">
    <source>
        <dbReference type="ARBA" id="ARBA00004442"/>
    </source>
</evidence>
<dbReference type="KEGG" id="mpw:MPR_3245"/>
<dbReference type="AlphaFoldDB" id="A0AAJ5BDG0"/>
<evidence type="ECO:0000313" key="9">
    <source>
        <dbReference type="EMBL" id="SEQ57863.1"/>
    </source>
</evidence>
<evidence type="ECO:0000256" key="4">
    <source>
        <dbReference type="ARBA" id="ARBA00023136"/>
    </source>
</evidence>
<proteinExistence type="inferred from homology"/>
<feature type="signal peptide" evidence="6">
    <location>
        <begin position="1"/>
        <end position="21"/>
    </location>
</feature>
<dbReference type="InterPro" id="IPR033985">
    <property type="entry name" value="SusD-like_N"/>
</dbReference>